<gene>
    <name evidence="2" type="ORF">JCM19235_3228</name>
</gene>
<keyword evidence="1" id="KW-1133">Transmembrane helix</keyword>
<evidence type="ECO:0000256" key="1">
    <source>
        <dbReference type="SAM" id="Phobius"/>
    </source>
</evidence>
<comment type="caution">
    <text evidence="2">The sequence shown here is derived from an EMBL/GenBank/DDBJ whole genome shotgun (WGS) entry which is preliminary data.</text>
</comment>
<protein>
    <submittedName>
        <fullName evidence="2">Twin-arginine translocation protein TatC</fullName>
    </submittedName>
</protein>
<keyword evidence="1" id="KW-0812">Transmembrane</keyword>
<dbReference type="EMBL" id="BBMR01000014">
    <property type="protein sequence ID" value="GAL22648.1"/>
    <property type="molecule type" value="Genomic_DNA"/>
</dbReference>
<keyword evidence="3" id="KW-1185">Reference proteome</keyword>
<organism evidence="2 3">
    <name type="scientific">Vibrio maritimus</name>
    <dbReference type="NCBI Taxonomy" id="990268"/>
    <lineage>
        <taxon>Bacteria</taxon>
        <taxon>Pseudomonadati</taxon>
        <taxon>Pseudomonadota</taxon>
        <taxon>Gammaproteobacteria</taxon>
        <taxon>Vibrionales</taxon>
        <taxon>Vibrionaceae</taxon>
        <taxon>Vibrio</taxon>
    </lineage>
</organism>
<proteinExistence type="predicted"/>
<keyword evidence="1" id="KW-0472">Membrane</keyword>
<name>A0A090S771_9VIBR</name>
<evidence type="ECO:0000313" key="2">
    <source>
        <dbReference type="EMBL" id="GAL22648.1"/>
    </source>
</evidence>
<dbReference type="Proteomes" id="UP000029228">
    <property type="component" value="Unassembled WGS sequence"/>
</dbReference>
<feature type="transmembrane region" description="Helical" evidence="1">
    <location>
        <begin position="12"/>
        <end position="32"/>
    </location>
</feature>
<dbReference type="STRING" id="990268.JCM19235_3228"/>
<reference evidence="2 3" key="1">
    <citation type="submission" date="2014-09" db="EMBL/GenBank/DDBJ databases">
        <title>Vibrio maritimus JCM 19235. (C45) whole genome shotgun sequence.</title>
        <authorList>
            <person name="Sawabe T."/>
            <person name="Meirelles P."/>
            <person name="Nakanishi M."/>
            <person name="Sayaka M."/>
            <person name="Hattori M."/>
            <person name="Ohkuma M."/>
        </authorList>
    </citation>
    <scope>NUCLEOTIDE SEQUENCE [LARGE SCALE GENOMIC DNA]</scope>
    <source>
        <strain evidence="3">JCM19235</strain>
    </source>
</reference>
<evidence type="ECO:0000313" key="3">
    <source>
        <dbReference type="Proteomes" id="UP000029228"/>
    </source>
</evidence>
<sequence>MLLTPPDLISQTLLAIPMCLLFEVGLFFARFYTRKEEVDEEEE</sequence>
<accession>A0A090S771</accession>
<dbReference type="AlphaFoldDB" id="A0A090S771"/>